<dbReference type="OrthoDB" id="10498128at2759"/>
<name>A0A1L9Q4C9_ASPVE</name>
<dbReference type="GeneID" id="63721136"/>
<sequence>MHVRHSQMSSSVPAIEPITIPAMAPPEIVLGQLQPEEPEPEDCRGRRCGVESASSLDEDVEEREGSDDKVIGAWFWQVV</sequence>
<organism evidence="2 3">
    <name type="scientific">Aspergillus versicolor CBS 583.65</name>
    <dbReference type="NCBI Taxonomy" id="1036611"/>
    <lineage>
        <taxon>Eukaryota</taxon>
        <taxon>Fungi</taxon>
        <taxon>Dikarya</taxon>
        <taxon>Ascomycota</taxon>
        <taxon>Pezizomycotina</taxon>
        <taxon>Eurotiomycetes</taxon>
        <taxon>Eurotiomycetidae</taxon>
        <taxon>Eurotiales</taxon>
        <taxon>Aspergillaceae</taxon>
        <taxon>Aspergillus</taxon>
        <taxon>Aspergillus subgen. Nidulantes</taxon>
    </lineage>
</organism>
<protein>
    <submittedName>
        <fullName evidence="2">Uncharacterized protein</fullName>
    </submittedName>
</protein>
<feature type="non-terminal residue" evidence="2">
    <location>
        <position position="79"/>
    </location>
</feature>
<dbReference type="Proteomes" id="UP000184073">
    <property type="component" value="Unassembled WGS sequence"/>
</dbReference>
<gene>
    <name evidence="2" type="ORF">ASPVEDRAFT_117193</name>
</gene>
<dbReference type="RefSeq" id="XP_040674397.1">
    <property type="nucleotide sequence ID" value="XM_040805625.1"/>
</dbReference>
<accession>A0A1L9Q4C9</accession>
<proteinExistence type="predicted"/>
<reference evidence="3" key="1">
    <citation type="journal article" date="2017" name="Genome Biol.">
        <title>Comparative genomics reveals high biological diversity and specific adaptations in the industrially and medically important fungal genus Aspergillus.</title>
        <authorList>
            <person name="de Vries R.P."/>
            <person name="Riley R."/>
            <person name="Wiebenga A."/>
            <person name="Aguilar-Osorio G."/>
            <person name="Amillis S."/>
            <person name="Uchima C.A."/>
            <person name="Anderluh G."/>
            <person name="Asadollahi M."/>
            <person name="Askin M."/>
            <person name="Barry K."/>
            <person name="Battaglia E."/>
            <person name="Bayram O."/>
            <person name="Benocci T."/>
            <person name="Braus-Stromeyer S.A."/>
            <person name="Caldana C."/>
            <person name="Canovas D."/>
            <person name="Cerqueira G.C."/>
            <person name="Chen F."/>
            <person name="Chen W."/>
            <person name="Choi C."/>
            <person name="Clum A."/>
            <person name="Dos Santos R.A."/>
            <person name="Damasio A.R."/>
            <person name="Diallinas G."/>
            <person name="Emri T."/>
            <person name="Fekete E."/>
            <person name="Flipphi M."/>
            <person name="Freyberg S."/>
            <person name="Gallo A."/>
            <person name="Gournas C."/>
            <person name="Habgood R."/>
            <person name="Hainaut M."/>
            <person name="Harispe M.L."/>
            <person name="Henrissat B."/>
            <person name="Hilden K.S."/>
            <person name="Hope R."/>
            <person name="Hossain A."/>
            <person name="Karabika E."/>
            <person name="Karaffa L."/>
            <person name="Karanyi Z."/>
            <person name="Krasevec N."/>
            <person name="Kuo A."/>
            <person name="Kusch H."/>
            <person name="LaButti K."/>
            <person name="Lagendijk E.L."/>
            <person name="Lapidus A."/>
            <person name="Levasseur A."/>
            <person name="Lindquist E."/>
            <person name="Lipzen A."/>
            <person name="Logrieco A.F."/>
            <person name="MacCabe A."/>
            <person name="Maekelae M.R."/>
            <person name="Malavazi I."/>
            <person name="Melin P."/>
            <person name="Meyer V."/>
            <person name="Mielnichuk N."/>
            <person name="Miskei M."/>
            <person name="Molnar A.P."/>
            <person name="Mule G."/>
            <person name="Ngan C.Y."/>
            <person name="Orejas M."/>
            <person name="Orosz E."/>
            <person name="Ouedraogo J.P."/>
            <person name="Overkamp K.M."/>
            <person name="Park H.-S."/>
            <person name="Perrone G."/>
            <person name="Piumi F."/>
            <person name="Punt P.J."/>
            <person name="Ram A.F."/>
            <person name="Ramon A."/>
            <person name="Rauscher S."/>
            <person name="Record E."/>
            <person name="Riano-Pachon D.M."/>
            <person name="Robert V."/>
            <person name="Roehrig J."/>
            <person name="Ruller R."/>
            <person name="Salamov A."/>
            <person name="Salih N.S."/>
            <person name="Samson R.A."/>
            <person name="Sandor E."/>
            <person name="Sanguinetti M."/>
            <person name="Schuetze T."/>
            <person name="Sepcic K."/>
            <person name="Shelest E."/>
            <person name="Sherlock G."/>
            <person name="Sophianopoulou V."/>
            <person name="Squina F.M."/>
            <person name="Sun H."/>
            <person name="Susca A."/>
            <person name="Todd R.B."/>
            <person name="Tsang A."/>
            <person name="Unkles S.E."/>
            <person name="van de Wiele N."/>
            <person name="van Rossen-Uffink D."/>
            <person name="Oliveira J.V."/>
            <person name="Vesth T.C."/>
            <person name="Visser J."/>
            <person name="Yu J.-H."/>
            <person name="Zhou M."/>
            <person name="Andersen M.R."/>
            <person name="Archer D.B."/>
            <person name="Baker S.E."/>
            <person name="Benoit I."/>
            <person name="Brakhage A.A."/>
            <person name="Braus G.H."/>
            <person name="Fischer R."/>
            <person name="Frisvad J.C."/>
            <person name="Goldman G.H."/>
            <person name="Houbraken J."/>
            <person name="Oakley B."/>
            <person name="Pocsi I."/>
            <person name="Scazzocchio C."/>
            <person name="Seiboth B."/>
            <person name="vanKuyk P.A."/>
            <person name="Wortman J."/>
            <person name="Dyer P.S."/>
            <person name="Grigoriev I.V."/>
        </authorList>
    </citation>
    <scope>NUCLEOTIDE SEQUENCE [LARGE SCALE GENOMIC DNA]</scope>
    <source>
        <strain evidence="3">CBS 583.65</strain>
    </source>
</reference>
<dbReference type="AlphaFoldDB" id="A0A1L9Q4C9"/>
<keyword evidence="3" id="KW-1185">Reference proteome</keyword>
<evidence type="ECO:0000313" key="3">
    <source>
        <dbReference type="Proteomes" id="UP000184073"/>
    </source>
</evidence>
<feature type="region of interest" description="Disordered" evidence="1">
    <location>
        <begin position="36"/>
        <end position="64"/>
    </location>
</feature>
<dbReference type="VEuPathDB" id="FungiDB:ASPVEDRAFT_117193"/>
<evidence type="ECO:0000313" key="2">
    <source>
        <dbReference type="EMBL" id="OJJ08635.1"/>
    </source>
</evidence>
<evidence type="ECO:0000256" key="1">
    <source>
        <dbReference type="SAM" id="MobiDB-lite"/>
    </source>
</evidence>
<dbReference type="EMBL" id="KV878140">
    <property type="protein sequence ID" value="OJJ08635.1"/>
    <property type="molecule type" value="Genomic_DNA"/>
</dbReference>